<dbReference type="SUPFAM" id="SSF55816">
    <property type="entry name" value="5'-nucleotidase (syn. UDP-sugar hydrolase), C-terminal domain"/>
    <property type="match status" value="1"/>
</dbReference>
<dbReference type="Gene3D" id="3.90.780.10">
    <property type="entry name" value="5'-Nucleotidase, C-terminal domain"/>
    <property type="match status" value="1"/>
</dbReference>
<dbReference type="Pfam" id="PF02872">
    <property type="entry name" value="5_nucleotid_C"/>
    <property type="match status" value="1"/>
</dbReference>
<dbReference type="Pfam" id="PF00149">
    <property type="entry name" value="Metallophos"/>
    <property type="match status" value="1"/>
</dbReference>
<evidence type="ECO:0000256" key="1">
    <source>
        <dbReference type="ARBA" id="ARBA00022729"/>
    </source>
</evidence>
<feature type="domain" description="5'-Nucleotidase C-terminal" evidence="5">
    <location>
        <begin position="355"/>
        <end position="509"/>
    </location>
</feature>
<reference evidence="6" key="1">
    <citation type="journal article" date="2022" name="Cell">
        <title>Design, construction, and in vivo augmentation of a complex gut microbiome.</title>
        <authorList>
            <person name="Cheng A.G."/>
            <person name="Ho P.Y."/>
            <person name="Aranda-Diaz A."/>
            <person name="Jain S."/>
            <person name="Yu F.B."/>
            <person name="Meng X."/>
            <person name="Wang M."/>
            <person name="Iakiviak M."/>
            <person name="Nagashima K."/>
            <person name="Zhao A."/>
            <person name="Murugkar P."/>
            <person name="Patil A."/>
            <person name="Atabakhsh K."/>
            <person name="Weakley A."/>
            <person name="Yan J."/>
            <person name="Brumbaugh A.R."/>
            <person name="Higginbottom S."/>
            <person name="Dimas A."/>
            <person name="Shiver A.L."/>
            <person name="Deutschbauer A."/>
            <person name="Neff N."/>
            <person name="Sonnenburg J.L."/>
            <person name="Huang K.C."/>
            <person name="Fischbach M.A."/>
        </authorList>
    </citation>
    <scope>NUCLEOTIDE SEQUENCE</scope>
    <source>
        <strain evidence="6">DSM 19829</strain>
    </source>
</reference>
<proteinExistence type="inferred from homology"/>
<evidence type="ECO:0000259" key="5">
    <source>
        <dbReference type="Pfam" id="PF02872"/>
    </source>
</evidence>
<dbReference type="RefSeq" id="WP_028527913.1">
    <property type="nucleotide sequence ID" value="NZ_CABLBR010000005.1"/>
</dbReference>
<evidence type="ECO:0000256" key="2">
    <source>
        <dbReference type="RuleBase" id="RU362119"/>
    </source>
</evidence>
<feature type="chain" id="PRO_5045000281" evidence="2">
    <location>
        <begin position="28"/>
        <end position="710"/>
    </location>
</feature>
<dbReference type="Proteomes" id="UP001060164">
    <property type="component" value="Chromosome"/>
</dbReference>
<feature type="compositionally biased region" description="Low complexity" evidence="3">
    <location>
        <begin position="655"/>
        <end position="666"/>
    </location>
</feature>
<dbReference type="InterPro" id="IPR029052">
    <property type="entry name" value="Metallo-depent_PP-like"/>
</dbReference>
<keyword evidence="2" id="KW-0378">Hydrolase</keyword>
<gene>
    <name evidence="6" type="ORF">NQ502_00070</name>
</gene>
<keyword evidence="2" id="KW-0547">Nucleotide-binding</keyword>
<evidence type="ECO:0000256" key="3">
    <source>
        <dbReference type="SAM" id="MobiDB-lite"/>
    </source>
</evidence>
<feature type="signal peptide" evidence="2">
    <location>
        <begin position="1"/>
        <end position="27"/>
    </location>
</feature>
<dbReference type="Gene3D" id="2.60.40.1080">
    <property type="match status" value="1"/>
</dbReference>
<dbReference type="InterPro" id="IPR004843">
    <property type="entry name" value="Calcineurin-like_PHP"/>
</dbReference>
<feature type="domain" description="Calcineurin-like phosphoesterase" evidence="4">
    <location>
        <begin position="42"/>
        <end position="260"/>
    </location>
</feature>
<protein>
    <submittedName>
        <fullName evidence="6">Bifunctional metallophosphatase/5'-nucleotidase</fullName>
    </submittedName>
</protein>
<dbReference type="Gene3D" id="3.60.21.10">
    <property type="match status" value="1"/>
</dbReference>
<dbReference type="SUPFAM" id="SSF49373">
    <property type="entry name" value="Invasin/intimin cell-adhesion fragments"/>
    <property type="match status" value="1"/>
</dbReference>
<organism evidence="6 7">
    <name type="scientific">Ruminococcus gauvreauii</name>
    <dbReference type="NCBI Taxonomy" id="438033"/>
    <lineage>
        <taxon>Bacteria</taxon>
        <taxon>Bacillati</taxon>
        <taxon>Bacillota</taxon>
        <taxon>Clostridia</taxon>
        <taxon>Eubacteriales</taxon>
        <taxon>Oscillospiraceae</taxon>
        <taxon>Ruminococcus</taxon>
    </lineage>
</organism>
<dbReference type="InterPro" id="IPR008964">
    <property type="entry name" value="Invasin/intimin_cell_adhesion"/>
</dbReference>
<keyword evidence="7" id="KW-1185">Reference proteome</keyword>
<comment type="similarity">
    <text evidence="2">Belongs to the 5'-nucleotidase family.</text>
</comment>
<evidence type="ECO:0000259" key="4">
    <source>
        <dbReference type="Pfam" id="PF00149"/>
    </source>
</evidence>
<dbReference type="InterPro" id="IPR006179">
    <property type="entry name" value="5_nucleotidase/apyrase"/>
</dbReference>
<evidence type="ECO:0000313" key="6">
    <source>
        <dbReference type="EMBL" id="UWP59500.1"/>
    </source>
</evidence>
<keyword evidence="1 2" id="KW-0732">Signal</keyword>
<name>A0ABY5VG14_9FIRM</name>
<sequence>MKTLRNYLTLAATAFMLMSVSMTPVWAEPADSGTDTSFRIEVVQTSDIHAYLTESTDKSGQTTALGMPKLKSLIDQTTAGADGALVLDSGDAFHGQSIATMADGTTAAELLGACGYDAMTSGNHDWNYGKEQLKTLEDIADANNGAKSFSILAGNVVNEDGSQFFDSEYLIKEVTKDGKTLKIGVFGVIDPRLYHATAPANVEGLTFTDMTAYSSQAAADLRSQGCQIVIGIAHCIQPAADDGISNTVSGVDLWLDGHEHMTFDSWSQNGSVLTTEAGCHLNTVYNISIACTLDDNGTMTDLAMTPNAVSAADAGSTYSADAAVQGVLDRILADQEATKNKRVGSAPEALDGVWEHVRIGETTMGRAVTSAYLLETGADIAIENAGGIRAGIDEGEVTYGEVLDVFPYGNYIVTRELTGAEVRGLLETSLKIQFANMNADIAGDYDGWPDNSGQALQVGGMTVNYTFENDEPKITDIKVGDAALSDSNVYTVAANSYLVTDAVNYPSLAEKENLHEYSACEDALANYLSQDGSVTGTDISAARMNYEKMEQAPLTLSGMKESAVLGDSGFRISVSGGTTGGEVAYASSNADAAVIDEEGNVTIQGIGNTEISAVMAGNLLYKDVSVSQTFTVTKAAEEVTPTPDPSPTPRPTVTPRPKRTVTPAVRKTTKSKSKPVKTADESSPELSLALALAGAGGIIILLRKKRKQSS</sequence>
<dbReference type="SUPFAM" id="SSF56300">
    <property type="entry name" value="Metallo-dependent phosphatases"/>
    <property type="match status" value="1"/>
</dbReference>
<dbReference type="InterPro" id="IPR036907">
    <property type="entry name" value="5'-Nucleotdase_C_sf"/>
</dbReference>
<dbReference type="EMBL" id="CP102290">
    <property type="protein sequence ID" value="UWP59500.1"/>
    <property type="molecule type" value="Genomic_DNA"/>
</dbReference>
<feature type="compositionally biased region" description="Pro residues" evidence="3">
    <location>
        <begin position="642"/>
        <end position="654"/>
    </location>
</feature>
<dbReference type="InterPro" id="IPR008334">
    <property type="entry name" value="5'-Nucleotdase_C"/>
</dbReference>
<dbReference type="PANTHER" id="PTHR11575">
    <property type="entry name" value="5'-NUCLEOTIDASE-RELATED"/>
    <property type="match status" value="1"/>
</dbReference>
<feature type="region of interest" description="Disordered" evidence="3">
    <location>
        <begin position="635"/>
        <end position="686"/>
    </location>
</feature>
<dbReference type="PRINTS" id="PR01607">
    <property type="entry name" value="APYRASEFAMLY"/>
</dbReference>
<evidence type="ECO:0000313" key="7">
    <source>
        <dbReference type="Proteomes" id="UP001060164"/>
    </source>
</evidence>
<dbReference type="PANTHER" id="PTHR11575:SF24">
    <property type="entry name" value="5'-NUCLEOTIDASE"/>
    <property type="match status" value="1"/>
</dbReference>
<accession>A0ABY5VG14</accession>